<dbReference type="EMBL" id="JALIEB010000007">
    <property type="protein sequence ID" value="MCV3272118.1"/>
    <property type="molecule type" value="Genomic_DNA"/>
</dbReference>
<sequence>MLRFLITPTAMALAGAALAKDTSYIGAVETIAGEADGQARGTVFLDTNRNSVLDADETGIAGVIVSNGREVVVTSDDGTYALPAYGDMNVFITKPAGYVTPVNAQMVPQFAYVHKETGSPDLRFGGLEPTGPLPAAINFPLIEDAQDGVFDCLVFGDTQPYTNREVGYVRDTLGTMLAQRDMSDTECLIFAGDVMGDDLSLYDRFKQIIAVGQTPQYFVGGNHDVDFDAASDADSFDTFRREWGPEYWAAEIGEVMFLGLDNVRYPCNGVDPHPFCSTDKTHTYNGVISERQLEWLANFLPNVPEDRLIVMTAHIPFQTFTDNTAAKHQTDNLDELADLLEGRRVLALAGHTHTTENIEEGEHFHGWEENTNVAGAPFHQIITGAVSGSWWAGDLNDQGVPRSTQRLGSPRGYYQLSFDGNEYVDTYHVFGEAGAQLHASFNSPRFREWAARLIAYRDLYPRTFDQEPPVINRDLGDLYMLTKADLAEGTWVAVNVWNGSKSSTVAVSINEATPIAGTRTQAGEGEEKLTGLDYADPLAIWQQSTISSVSARSVDGGSDTQGYTTWQGTEWYGKAGPYQRWMLTDNSQHLWRADLPEDLPVGVHMLEVSTTDRHGRTFTRSYAFEVVEELPNPDWQAEFWE</sequence>
<protein>
    <submittedName>
        <fullName evidence="5">Calcineurin-like phosphoesterase family protein</fullName>
    </submittedName>
</protein>
<dbReference type="SUPFAM" id="SSF56300">
    <property type="entry name" value="Metallo-dependent phosphatases"/>
    <property type="match status" value="1"/>
</dbReference>
<dbReference type="Gene3D" id="3.60.21.10">
    <property type="match status" value="1"/>
</dbReference>
<dbReference type="InterPro" id="IPR013783">
    <property type="entry name" value="Ig-like_fold"/>
</dbReference>
<dbReference type="InterPro" id="IPR029052">
    <property type="entry name" value="Metallo-depent_PP-like"/>
</dbReference>
<feature type="domain" description="Calcineurin-like phosphoesterase" evidence="2">
    <location>
        <begin position="153"/>
        <end position="354"/>
    </location>
</feature>
<gene>
    <name evidence="5" type="ORF">MUB52_11835</name>
</gene>
<evidence type="ECO:0000313" key="6">
    <source>
        <dbReference type="Proteomes" id="UP001208690"/>
    </source>
</evidence>
<evidence type="ECO:0000313" key="5">
    <source>
        <dbReference type="EMBL" id="MCV3272118.1"/>
    </source>
</evidence>
<dbReference type="RefSeq" id="WP_263844446.1">
    <property type="nucleotide sequence ID" value="NZ_JALIEB010000007.1"/>
</dbReference>
<evidence type="ECO:0000259" key="3">
    <source>
        <dbReference type="Pfam" id="PF16370"/>
    </source>
</evidence>
<feature type="chain" id="PRO_5046742439" evidence="1">
    <location>
        <begin position="20"/>
        <end position="641"/>
    </location>
</feature>
<dbReference type="Pfam" id="PF16371">
    <property type="entry name" value="MetallophosN"/>
    <property type="match status" value="1"/>
</dbReference>
<evidence type="ECO:0000259" key="4">
    <source>
        <dbReference type="Pfam" id="PF16371"/>
    </source>
</evidence>
<dbReference type="InterPro" id="IPR032285">
    <property type="entry name" value="Metallophos_N"/>
</dbReference>
<feature type="domain" description="Calcineurin-like phosphoesterase C-terminal" evidence="3">
    <location>
        <begin position="565"/>
        <end position="618"/>
    </location>
</feature>
<feature type="signal peptide" evidence="1">
    <location>
        <begin position="1"/>
        <end position="19"/>
    </location>
</feature>
<dbReference type="Gene3D" id="2.60.40.10">
    <property type="entry name" value="Immunoglobulins"/>
    <property type="match status" value="1"/>
</dbReference>
<proteinExistence type="predicted"/>
<reference evidence="5 6" key="1">
    <citation type="submission" date="2022-04" db="EMBL/GenBank/DDBJ databases">
        <title>Roseobacter sp. WL0113 is a bacterium isolated from neritic sediment.</title>
        <authorList>
            <person name="Wang L."/>
            <person name="He W."/>
            <person name="Zhang D.-F."/>
        </authorList>
    </citation>
    <scope>NUCLEOTIDE SEQUENCE [LARGE SCALE GENOMIC DNA]</scope>
    <source>
        <strain evidence="5 6">WL0113</strain>
    </source>
</reference>
<dbReference type="InterPro" id="IPR032288">
    <property type="entry name" value="Metallophos_C"/>
</dbReference>
<organism evidence="5 6">
    <name type="scientific">Roseobacter sinensis</name>
    <dbReference type="NCBI Taxonomy" id="2931391"/>
    <lineage>
        <taxon>Bacteria</taxon>
        <taxon>Pseudomonadati</taxon>
        <taxon>Pseudomonadota</taxon>
        <taxon>Alphaproteobacteria</taxon>
        <taxon>Rhodobacterales</taxon>
        <taxon>Roseobacteraceae</taxon>
        <taxon>Roseobacter</taxon>
    </lineage>
</organism>
<dbReference type="PANTHER" id="PTHR43143">
    <property type="entry name" value="METALLOPHOSPHOESTERASE, CALCINEURIN SUPERFAMILY"/>
    <property type="match status" value="1"/>
</dbReference>
<dbReference type="Pfam" id="PF16370">
    <property type="entry name" value="MetallophosC"/>
    <property type="match status" value="2"/>
</dbReference>
<name>A0ABT3BEW3_9RHOB</name>
<feature type="domain" description="Calcineurin-like phosphoesterase C-terminal" evidence="3">
    <location>
        <begin position="383"/>
        <end position="527"/>
    </location>
</feature>
<dbReference type="Pfam" id="PF00149">
    <property type="entry name" value="Metallophos"/>
    <property type="match status" value="1"/>
</dbReference>
<feature type="domain" description="Calcineurin-like phosphoesterase N-terminal" evidence="4">
    <location>
        <begin position="54"/>
        <end position="115"/>
    </location>
</feature>
<keyword evidence="6" id="KW-1185">Reference proteome</keyword>
<dbReference type="Proteomes" id="UP001208690">
    <property type="component" value="Unassembled WGS sequence"/>
</dbReference>
<keyword evidence="1" id="KW-0732">Signal</keyword>
<evidence type="ECO:0000259" key="2">
    <source>
        <dbReference type="Pfam" id="PF00149"/>
    </source>
</evidence>
<accession>A0ABT3BEW3</accession>
<dbReference type="PANTHER" id="PTHR43143:SF6">
    <property type="entry name" value="BLL3016 PROTEIN"/>
    <property type="match status" value="1"/>
</dbReference>
<dbReference type="InterPro" id="IPR004843">
    <property type="entry name" value="Calcineurin-like_PHP"/>
</dbReference>
<dbReference type="InterPro" id="IPR051918">
    <property type="entry name" value="STPP_CPPED1"/>
</dbReference>
<evidence type="ECO:0000256" key="1">
    <source>
        <dbReference type="SAM" id="SignalP"/>
    </source>
</evidence>
<comment type="caution">
    <text evidence="5">The sequence shown here is derived from an EMBL/GenBank/DDBJ whole genome shotgun (WGS) entry which is preliminary data.</text>
</comment>